<sequence>MQQWKSGNSRIIQSTVVVLLLLLLLLRNTPAQAQVVFSANAESWYQRYSHYPPQCSTTEQMKNRTIPPLTTAAHGESRLQHVTVIMRHGARTPVHNASCWEGYGAEPWTCPPSTYLAADRATDGELLTFEQVYDALQFPQYNLSNFLPGTCQIGQLLEQGMQQQLTNGLHLRRAYLEESSPKNLHLPLGGSLDKAVYFRSDDEQRTLQSGQLLLQAMLGNELEKTGGLIIHTADYTRDIVGDHDALCPRLAEFRERFYRTREFRIFNESDDANELRQFQQEVLGSTGDISDCLLTTICSDRELHPKINDYEGDENSENSMFSRLLRFYVQQKSMLATFDFAEYSKLVSGPLRAEIMENIQTFVESGGETYVPPFALFSGHDTTIMAILASMDMFDEQWPTYASMLVIEIHEINLDGRKDPALYTSDFGFRMVYDGKVITDQMKGCPSGQEICDTTKLLEAMYYDVKTRNCERLYAIPVEFTPAVTQATAILVSSRSAFGGFLLLVSFGMALGGLLTYLYFAHWVPLSLQRKVGAPGRAEMDGIMVEEPVCYGGDADEGQRRNGHIALPTDDSENFTIDDEDVDFVTPNTQLT</sequence>
<gene>
    <name evidence="5" type="ORF">FisN_6Lh182</name>
</gene>
<dbReference type="PANTHER" id="PTHR11567:SF110">
    <property type="entry name" value="2-PHOSPHOXYLOSE PHOSPHATASE 1"/>
    <property type="match status" value="1"/>
</dbReference>
<dbReference type="EC" id="3.1.3.2" evidence="5"/>
<keyword evidence="3" id="KW-1133">Transmembrane helix</keyword>
<dbReference type="PROSITE" id="PS00616">
    <property type="entry name" value="HIS_ACID_PHOSPHAT_1"/>
    <property type="match status" value="1"/>
</dbReference>
<reference evidence="5 6" key="1">
    <citation type="journal article" date="2015" name="Plant Cell">
        <title>Oil accumulation by the oleaginous diatom Fistulifera solaris as revealed by the genome and transcriptome.</title>
        <authorList>
            <person name="Tanaka T."/>
            <person name="Maeda Y."/>
            <person name="Veluchamy A."/>
            <person name="Tanaka M."/>
            <person name="Abida H."/>
            <person name="Marechal E."/>
            <person name="Bowler C."/>
            <person name="Muto M."/>
            <person name="Sunaga Y."/>
            <person name="Tanaka M."/>
            <person name="Yoshino T."/>
            <person name="Taniguchi T."/>
            <person name="Fukuda Y."/>
            <person name="Nemoto M."/>
            <person name="Matsumoto M."/>
            <person name="Wong P.S."/>
            <person name="Aburatani S."/>
            <person name="Fujibuchi W."/>
        </authorList>
    </citation>
    <scope>NUCLEOTIDE SEQUENCE [LARGE SCALE GENOMIC DNA]</scope>
    <source>
        <strain evidence="5 6">JPCC DA0580</strain>
    </source>
</reference>
<evidence type="ECO:0000256" key="3">
    <source>
        <dbReference type="SAM" id="Phobius"/>
    </source>
</evidence>
<keyword evidence="4" id="KW-0732">Signal</keyword>
<dbReference type="OrthoDB" id="10257284at2759"/>
<dbReference type="InterPro" id="IPR033379">
    <property type="entry name" value="Acid_Pase_AS"/>
</dbReference>
<dbReference type="Proteomes" id="UP000198406">
    <property type="component" value="Unassembled WGS sequence"/>
</dbReference>
<keyword evidence="6" id="KW-1185">Reference proteome</keyword>
<evidence type="ECO:0000313" key="6">
    <source>
        <dbReference type="Proteomes" id="UP000198406"/>
    </source>
</evidence>
<feature type="signal peptide" evidence="4">
    <location>
        <begin position="1"/>
        <end position="33"/>
    </location>
</feature>
<name>A0A1Z5J6B4_FISSO</name>
<dbReference type="PANTHER" id="PTHR11567">
    <property type="entry name" value="ACID PHOSPHATASE-RELATED"/>
    <property type="match status" value="1"/>
</dbReference>
<keyword evidence="2 5" id="KW-0378">Hydrolase</keyword>
<dbReference type="InParanoid" id="A0A1Z5J6B4"/>
<dbReference type="GO" id="GO:0003993">
    <property type="term" value="F:acid phosphatase activity"/>
    <property type="evidence" value="ECO:0007669"/>
    <property type="project" value="UniProtKB-EC"/>
</dbReference>
<protein>
    <submittedName>
        <fullName evidence="5">Acid phosphatase</fullName>
        <ecNumber evidence="5">3.1.3.2</ecNumber>
    </submittedName>
</protein>
<accession>A0A1Z5J6B4</accession>
<evidence type="ECO:0000256" key="2">
    <source>
        <dbReference type="ARBA" id="ARBA00022801"/>
    </source>
</evidence>
<dbReference type="AlphaFoldDB" id="A0A1Z5J6B4"/>
<keyword evidence="3" id="KW-0472">Membrane</keyword>
<feature type="transmembrane region" description="Helical" evidence="3">
    <location>
        <begin position="498"/>
        <end position="520"/>
    </location>
</feature>
<proteinExistence type="inferred from homology"/>
<dbReference type="EMBL" id="BDSP01000007">
    <property type="protein sequence ID" value="GAX09442.1"/>
    <property type="molecule type" value="Genomic_DNA"/>
</dbReference>
<dbReference type="PROSITE" id="PS00778">
    <property type="entry name" value="HIS_ACID_PHOSPHAT_2"/>
    <property type="match status" value="1"/>
</dbReference>
<feature type="chain" id="PRO_5012871033" evidence="4">
    <location>
        <begin position="34"/>
        <end position="592"/>
    </location>
</feature>
<dbReference type="CDD" id="cd07061">
    <property type="entry name" value="HP_HAP_like"/>
    <property type="match status" value="1"/>
</dbReference>
<organism evidence="5 6">
    <name type="scientific">Fistulifera solaris</name>
    <name type="common">Oleaginous diatom</name>
    <dbReference type="NCBI Taxonomy" id="1519565"/>
    <lineage>
        <taxon>Eukaryota</taxon>
        <taxon>Sar</taxon>
        <taxon>Stramenopiles</taxon>
        <taxon>Ochrophyta</taxon>
        <taxon>Bacillariophyta</taxon>
        <taxon>Bacillariophyceae</taxon>
        <taxon>Bacillariophycidae</taxon>
        <taxon>Naviculales</taxon>
        <taxon>Naviculaceae</taxon>
        <taxon>Fistulifera</taxon>
    </lineage>
</organism>
<evidence type="ECO:0000256" key="4">
    <source>
        <dbReference type="SAM" id="SignalP"/>
    </source>
</evidence>
<evidence type="ECO:0000313" key="5">
    <source>
        <dbReference type="EMBL" id="GAX09442.1"/>
    </source>
</evidence>
<dbReference type="InterPro" id="IPR050645">
    <property type="entry name" value="Histidine_acid_phosphatase"/>
</dbReference>
<dbReference type="Pfam" id="PF00328">
    <property type="entry name" value="His_Phos_2"/>
    <property type="match status" value="1"/>
</dbReference>
<dbReference type="InterPro" id="IPR029033">
    <property type="entry name" value="His_PPase_superfam"/>
</dbReference>
<comment type="caution">
    <text evidence="5">The sequence shown here is derived from an EMBL/GenBank/DDBJ whole genome shotgun (WGS) entry which is preliminary data.</text>
</comment>
<dbReference type="InterPro" id="IPR000560">
    <property type="entry name" value="His_Pase_clade-2"/>
</dbReference>
<dbReference type="Gene3D" id="3.40.50.1240">
    <property type="entry name" value="Phosphoglycerate mutase-like"/>
    <property type="match status" value="1"/>
</dbReference>
<keyword evidence="3" id="KW-0812">Transmembrane</keyword>
<evidence type="ECO:0000256" key="1">
    <source>
        <dbReference type="ARBA" id="ARBA00005375"/>
    </source>
</evidence>
<dbReference type="SUPFAM" id="SSF53254">
    <property type="entry name" value="Phosphoglycerate mutase-like"/>
    <property type="match status" value="1"/>
</dbReference>
<comment type="similarity">
    <text evidence="1">Belongs to the histidine acid phosphatase family.</text>
</comment>